<protein>
    <submittedName>
        <fullName evidence="2">Uncharacterized protein</fullName>
    </submittedName>
</protein>
<name>A0A085N2C1_9BILA</name>
<evidence type="ECO:0000313" key="2">
    <source>
        <dbReference type="EMBL" id="KFD63617.1"/>
    </source>
</evidence>
<dbReference type="Proteomes" id="UP000030764">
    <property type="component" value="Unassembled WGS sequence"/>
</dbReference>
<dbReference type="AlphaFoldDB" id="A0A085N2C1"/>
<sequence length="93" mass="10591">MLCFRSARKDSEEVCVGVRDSELTYGNPLRNAAPLMITMPSCLVQIIEIRIIGSTCTLRCGHVLCILLETMVAKFMNSIEKHYVCDMWDYVRS</sequence>
<evidence type="ECO:0000313" key="1">
    <source>
        <dbReference type="EMBL" id="KFD57169.1"/>
    </source>
</evidence>
<accession>A0A085N2C1</accession>
<organism evidence="2">
    <name type="scientific">Trichuris suis</name>
    <name type="common">pig whipworm</name>
    <dbReference type="NCBI Taxonomy" id="68888"/>
    <lineage>
        <taxon>Eukaryota</taxon>
        <taxon>Metazoa</taxon>
        <taxon>Ecdysozoa</taxon>
        <taxon>Nematoda</taxon>
        <taxon>Enoplea</taxon>
        <taxon>Dorylaimia</taxon>
        <taxon>Trichinellida</taxon>
        <taxon>Trichuridae</taxon>
        <taxon>Trichuris</taxon>
    </lineage>
</organism>
<evidence type="ECO:0000313" key="3">
    <source>
        <dbReference type="Proteomes" id="UP000030764"/>
    </source>
</evidence>
<dbReference type="Proteomes" id="UP000030758">
    <property type="component" value="Unassembled WGS sequence"/>
</dbReference>
<gene>
    <name evidence="1" type="ORF">M513_02054</name>
    <name evidence="2" type="ORF">M514_02054</name>
</gene>
<dbReference type="EMBL" id="KL367570">
    <property type="protein sequence ID" value="KFD63617.1"/>
    <property type="molecule type" value="Genomic_DNA"/>
</dbReference>
<reference evidence="2 3" key="1">
    <citation type="journal article" date="2014" name="Nat. Genet.">
        <title>Genome and transcriptome of the porcine whipworm Trichuris suis.</title>
        <authorList>
            <person name="Jex A.R."/>
            <person name="Nejsum P."/>
            <person name="Schwarz E.M."/>
            <person name="Hu L."/>
            <person name="Young N.D."/>
            <person name="Hall R.S."/>
            <person name="Korhonen P.K."/>
            <person name="Liao S."/>
            <person name="Thamsborg S."/>
            <person name="Xia J."/>
            <person name="Xu P."/>
            <person name="Wang S."/>
            <person name="Scheerlinck J.P."/>
            <person name="Hofmann A."/>
            <person name="Sternberg P.W."/>
            <person name="Wang J."/>
            <person name="Gasser R.B."/>
        </authorList>
    </citation>
    <scope>NUCLEOTIDE SEQUENCE [LARGE SCALE GENOMIC DNA]</scope>
    <source>
        <strain evidence="2">DCEP-RM93F</strain>
        <strain evidence="1">DCEP-RM93M</strain>
    </source>
</reference>
<proteinExistence type="predicted"/>
<dbReference type="EMBL" id="KL363190">
    <property type="protein sequence ID" value="KFD57169.1"/>
    <property type="molecule type" value="Genomic_DNA"/>
</dbReference>
<keyword evidence="3" id="KW-1185">Reference proteome</keyword>